<organism evidence="13 14">
    <name type="scientific">Fusobacterium nucleatum subsp. nucleatum (strain ATCC 23726 / VPI 4351)</name>
    <dbReference type="NCBI Taxonomy" id="525283"/>
    <lineage>
        <taxon>Bacteria</taxon>
        <taxon>Fusobacteriati</taxon>
        <taxon>Fusobacteriota</taxon>
        <taxon>Fusobacteriia</taxon>
        <taxon>Fusobacteriales</taxon>
        <taxon>Fusobacteriaceae</taxon>
        <taxon>Fusobacterium</taxon>
    </lineage>
</organism>
<dbReference type="RefSeq" id="WP_005903781.1">
    <property type="nucleotide sequence ID" value="NZ_ADVK01000048.1"/>
</dbReference>
<reference evidence="13 14" key="1">
    <citation type="submission" date="2010-04" db="EMBL/GenBank/DDBJ databases">
        <authorList>
            <person name="Qin X."/>
            <person name="Bachman B."/>
            <person name="Battles P."/>
            <person name="Bell A."/>
            <person name="Bess C."/>
            <person name="Bickham C."/>
            <person name="Chaboub L."/>
            <person name="Chen D."/>
            <person name="Coyle M."/>
            <person name="Deiros D.R."/>
            <person name="Dinh H."/>
            <person name="Forbes L."/>
            <person name="Fowler G."/>
            <person name="Francisco L."/>
            <person name="Fu Q."/>
            <person name="Gubbala S."/>
            <person name="Hale W."/>
            <person name="Han Y."/>
            <person name="Hemphill L."/>
            <person name="Highlander S.K."/>
            <person name="Hirani K."/>
            <person name="Hogues M."/>
            <person name="Jackson L."/>
            <person name="Jakkamsetti A."/>
            <person name="Javaid M."/>
            <person name="Jiang H."/>
            <person name="Korchina V."/>
            <person name="Kovar C."/>
            <person name="Lara F."/>
            <person name="Lee S."/>
            <person name="Mata R."/>
            <person name="Mathew T."/>
            <person name="Moen C."/>
            <person name="Morales K."/>
            <person name="Munidasa M."/>
            <person name="Nazareth L."/>
            <person name="Ngo R."/>
            <person name="Nguyen L."/>
            <person name="Okwuonu G."/>
            <person name="Ongeri F."/>
            <person name="Patil S."/>
            <person name="Petrosino J."/>
            <person name="Pham C."/>
            <person name="Pham P."/>
            <person name="Pu L.-L."/>
            <person name="Puazo M."/>
            <person name="Raj R."/>
            <person name="Reid J."/>
            <person name="Rouhana J."/>
            <person name="Saada N."/>
            <person name="Shang Y."/>
            <person name="Simmons D."/>
            <person name="Thornton R."/>
            <person name="Warren J."/>
            <person name="Weissenberger G."/>
            <person name="Zhang J."/>
            <person name="Zhang L."/>
            <person name="Zhou C."/>
            <person name="Zhu D."/>
            <person name="Muzny D."/>
            <person name="Worley K."/>
            <person name="Gibbs R."/>
        </authorList>
    </citation>
    <scope>NUCLEOTIDE SEQUENCE [LARGE SCALE GENOMIC DNA]</scope>
    <source>
        <strain evidence="14">ATCC 23726 / VPI 4351</strain>
    </source>
</reference>
<dbReference type="AlphaFoldDB" id="D5REJ7"/>
<evidence type="ECO:0000313" key="14">
    <source>
        <dbReference type="Proteomes" id="UP000003643"/>
    </source>
</evidence>
<dbReference type="PANTHER" id="PTHR30069">
    <property type="entry name" value="TONB-DEPENDENT OUTER MEMBRANE RECEPTOR"/>
    <property type="match status" value="1"/>
</dbReference>
<feature type="domain" description="TonB-dependent receptor-like beta-barrel" evidence="11">
    <location>
        <begin position="267"/>
        <end position="612"/>
    </location>
</feature>
<dbReference type="Gene3D" id="2.170.130.10">
    <property type="entry name" value="TonB-dependent receptor, plug domain"/>
    <property type="match status" value="1"/>
</dbReference>
<evidence type="ECO:0000259" key="12">
    <source>
        <dbReference type="Pfam" id="PF07715"/>
    </source>
</evidence>
<keyword evidence="3 8" id="KW-1134">Transmembrane beta strand</keyword>
<comment type="similarity">
    <text evidence="8 9">Belongs to the TonB-dependent receptor family.</text>
</comment>
<keyword evidence="6 8" id="KW-0472">Membrane</keyword>
<protein>
    <submittedName>
        <fullName evidence="13">TonB-dependent receptor plug domain protein</fullName>
    </submittedName>
</protein>
<keyword evidence="7 8" id="KW-0998">Cell outer membrane</keyword>
<proteinExistence type="inferred from homology"/>
<dbReference type="PANTHER" id="PTHR30069:SF27">
    <property type="entry name" value="BLL4766 PROTEIN"/>
    <property type="match status" value="1"/>
</dbReference>
<keyword evidence="5 9" id="KW-0798">TonB box</keyword>
<dbReference type="InterPro" id="IPR036942">
    <property type="entry name" value="Beta-barrel_TonB_sf"/>
</dbReference>
<dbReference type="PROSITE" id="PS52016">
    <property type="entry name" value="TONB_DEPENDENT_REC_3"/>
    <property type="match status" value="1"/>
</dbReference>
<dbReference type="EMBL" id="ADVK01000048">
    <property type="protein sequence ID" value="EFG94730.1"/>
    <property type="molecule type" value="Genomic_DNA"/>
</dbReference>
<name>D5REJ7_FUSN2</name>
<dbReference type="GO" id="GO:0009279">
    <property type="term" value="C:cell outer membrane"/>
    <property type="evidence" value="ECO:0007669"/>
    <property type="project" value="UniProtKB-SubCell"/>
</dbReference>
<keyword evidence="10" id="KW-0732">Signal</keyword>
<evidence type="ECO:0000256" key="9">
    <source>
        <dbReference type="RuleBase" id="RU003357"/>
    </source>
</evidence>
<evidence type="ECO:0000259" key="11">
    <source>
        <dbReference type="Pfam" id="PF00593"/>
    </source>
</evidence>
<keyword evidence="13" id="KW-0675">Receptor</keyword>
<dbReference type="Pfam" id="PF07715">
    <property type="entry name" value="Plug"/>
    <property type="match status" value="1"/>
</dbReference>
<feature type="signal peptide" evidence="10">
    <location>
        <begin position="1"/>
        <end position="19"/>
    </location>
</feature>
<accession>D5REJ7</accession>
<gene>
    <name evidence="13" type="ORF">HMPREF0397_1632</name>
</gene>
<evidence type="ECO:0000256" key="4">
    <source>
        <dbReference type="ARBA" id="ARBA00022692"/>
    </source>
</evidence>
<evidence type="ECO:0000256" key="10">
    <source>
        <dbReference type="SAM" id="SignalP"/>
    </source>
</evidence>
<evidence type="ECO:0000256" key="3">
    <source>
        <dbReference type="ARBA" id="ARBA00022452"/>
    </source>
</evidence>
<evidence type="ECO:0000256" key="2">
    <source>
        <dbReference type="ARBA" id="ARBA00022448"/>
    </source>
</evidence>
<evidence type="ECO:0000313" key="13">
    <source>
        <dbReference type="EMBL" id="EFG94730.1"/>
    </source>
</evidence>
<feature type="domain" description="TonB-dependent receptor plug" evidence="12">
    <location>
        <begin position="44"/>
        <end position="147"/>
    </location>
</feature>
<feature type="chain" id="PRO_5030168104" evidence="10">
    <location>
        <begin position="20"/>
        <end position="647"/>
    </location>
</feature>
<dbReference type="SUPFAM" id="SSF56935">
    <property type="entry name" value="Porins"/>
    <property type="match status" value="1"/>
</dbReference>
<evidence type="ECO:0000256" key="8">
    <source>
        <dbReference type="PROSITE-ProRule" id="PRU01360"/>
    </source>
</evidence>
<sequence>MKKRLIILAILSISVSAFAMKEEAPVQKLNETTITTPERFGTKIRNVAKNIQIVTKKDMEEKGAKNLFEALRGVPGVVLRRDGGGHIDLRGSGENDKRNMIFLIDGIPYSGLSIFDINSISMEEIERIEIIQSGSAVLYGDGTIGGVVNLVTKPITTEKYSNSIGMEYGSWETAKLNVNVGTKLTDNLAVSASYSGEQTEEYRDRSIDFKDKKDRRESIWLKSKYNLKDGEIELKYNHLKNNDYVTGLLSEKEFKESPKKAGTTNALLKAKSDLLNLSFNKKLNNKFEVFLQGGYYTDETKYYEIGPGYKDYDKEGNVSYFIRPQIKYYYMKDSYIILGGDTKKETATNKLFPNSPKTIRKKESIYLLNSNKIGKIEITEGYRMEKVDLQGRKKSKNFKEDAIEIGLNYLYSDTGNLYFNYTKGFRVPTLGEMNSWVGDMKSHKNHTFELGLRDVYENTSINTSIFTLYSKDEIFYDSIVANPTPKNPNRKGANRNFESEVRRIGGQVALEHSIGKLSLREKISYIVPKIMGGYYKGKDFPGVPKLTATLGLTYNFENGLKLNIDGYYQGKTYAGTDFLNKYGKHNSYTVVDANISYNFENGLELYGGVKNLFDKTYATAFFPRATGELRYDPDNGRSFYTGFKYTF</sequence>
<dbReference type="GO" id="GO:0044718">
    <property type="term" value="P:siderophore transmembrane transport"/>
    <property type="evidence" value="ECO:0007669"/>
    <property type="project" value="TreeGrafter"/>
</dbReference>
<dbReference type="Pfam" id="PF00593">
    <property type="entry name" value="TonB_dep_Rec_b-barrel"/>
    <property type="match status" value="1"/>
</dbReference>
<evidence type="ECO:0000256" key="1">
    <source>
        <dbReference type="ARBA" id="ARBA00004571"/>
    </source>
</evidence>
<evidence type="ECO:0000256" key="7">
    <source>
        <dbReference type="ARBA" id="ARBA00023237"/>
    </source>
</evidence>
<dbReference type="InterPro" id="IPR039426">
    <property type="entry name" value="TonB-dep_rcpt-like"/>
</dbReference>
<evidence type="ECO:0000256" key="6">
    <source>
        <dbReference type="ARBA" id="ARBA00023136"/>
    </source>
</evidence>
<keyword evidence="2 8" id="KW-0813">Transport</keyword>
<dbReference type="InterPro" id="IPR037066">
    <property type="entry name" value="Plug_dom_sf"/>
</dbReference>
<dbReference type="Gene3D" id="2.40.170.20">
    <property type="entry name" value="TonB-dependent receptor, beta-barrel domain"/>
    <property type="match status" value="1"/>
</dbReference>
<dbReference type="GO" id="GO:0015344">
    <property type="term" value="F:siderophore uptake transmembrane transporter activity"/>
    <property type="evidence" value="ECO:0007669"/>
    <property type="project" value="TreeGrafter"/>
</dbReference>
<comment type="subcellular location">
    <subcellularLocation>
        <location evidence="1 8">Cell outer membrane</location>
        <topology evidence="1 8">Multi-pass membrane protein</topology>
    </subcellularLocation>
</comment>
<dbReference type="InterPro" id="IPR012910">
    <property type="entry name" value="Plug_dom"/>
</dbReference>
<keyword evidence="4 8" id="KW-0812">Transmembrane</keyword>
<dbReference type="Proteomes" id="UP000003643">
    <property type="component" value="Unassembled WGS sequence"/>
</dbReference>
<evidence type="ECO:0000256" key="5">
    <source>
        <dbReference type="ARBA" id="ARBA00023077"/>
    </source>
</evidence>
<comment type="caution">
    <text evidence="13">The sequence shown here is derived from an EMBL/GenBank/DDBJ whole genome shotgun (WGS) entry which is preliminary data.</text>
</comment>
<dbReference type="InterPro" id="IPR000531">
    <property type="entry name" value="Beta-barrel_TonB"/>
</dbReference>